<keyword evidence="13" id="KW-1185">Reference proteome</keyword>
<evidence type="ECO:0000256" key="2">
    <source>
        <dbReference type="ARBA" id="ARBA00009047"/>
    </source>
</evidence>
<dbReference type="Gene3D" id="1.10.3720.10">
    <property type="entry name" value="MetI-like"/>
    <property type="match status" value="1"/>
</dbReference>
<feature type="domain" description="ABC transmembrane type-1" evidence="11">
    <location>
        <begin position="233"/>
        <end position="463"/>
    </location>
</feature>
<dbReference type="GO" id="GO:0042956">
    <property type="term" value="P:maltodextrin transmembrane transport"/>
    <property type="evidence" value="ECO:0007669"/>
    <property type="project" value="TreeGrafter"/>
</dbReference>
<feature type="transmembrane region" description="Helical" evidence="9">
    <location>
        <begin position="232"/>
        <end position="259"/>
    </location>
</feature>
<feature type="transmembrane region" description="Helical" evidence="9">
    <location>
        <begin position="85"/>
        <end position="110"/>
    </location>
</feature>
<dbReference type="PATRIC" id="fig|1476583.3.peg.2533"/>
<name>A0A016QMQ5_9DEIO</name>
<dbReference type="RefSeq" id="WP_034358605.1">
    <property type="nucleotide sequence ID" value="NZ_JHAC01000039.1"/>
</dbReference>
<comment type="caution">
    <text evidence="12">The sequence shown here is derived from an EMBL/GenBank/DDBJ whole genome shotgun (WGS) entry which is preliminary data.</text>
</comment>
<dbReference type="PANTHER" id="PTHR47314">
    <property type="entry name" value="MALTOSE/MALTODEXTRIN TRANSPORT SYSTEM PERMEASE PROTEIN MALF"/>
    <property type="match status" value="1"/>
</dbReference>
<evidence type="ECO:0000256" key="3">
    <source>
        <dbReference type="ARBA" id="ARBA00022448"/>
    </source>
</evidence>
<dbReference type="OrthoDB" id="9809527at2"/>
<dbReference type="AlphaFoldDB" id="A0A016QMQ5"/>
<feature type="transmembrane region" description="Helical" evidence="9">
    <location>
        <begin position="21"/>
        <end position="43"/>
    </location>
</feature>
<evidence type="ECO:0000256" key="7">
    <source>
        <dbReference type="ARBA" id="ARBA00022989"/>
    </source>
</evidence>
<dbReference type="Gene3D" id="1.20.58.370">
    <property type="entry name" value="MalF N-terminal region-like"/>
    <property type="match status" value="1"/>
</dbReference>
<dbReference type="GO" id="GO:1990060">
    <property type="term" value="C:maltose transport complex"/>
    <property type="evidence" value="ECO:0007669"/>
    <property type="project" value="TreeGrafter"/>
</dbReference>
<evidence type="ECO:0000256" key="4">
    <source>
        <dbReference type="ARBA" id="ARBA00022475"/>
    </source>
</evidence>
<dbReference type="GO" id="GO:0015423">
    <property type="term" value="F:ABC-type maltose transporter activity"/>
    <property type="evidence" value="ECO:0007669"/>
    <property type="project" value="TreeGrafter"/>
</dbReference>
<proteinExistence type="inferred from homology"/>
<dbReference type="SUPFAM" id="SSF160964">
    <property type="entry name" value="MalF N-terminal region-like"/>
    <property type="match status" value="1"/>
</dbReference>
<comment type="subcellular location">
    <subcellularLocation>
        <location evidence="1 9">Cell membrane</location>
        <topology evidence="1 9">Multi-pass membrane protein</topology>
    </subcellularLocation>
</comment>
<dbReference type="PANTHER" id="PTHR47314:SF1">
    <property type="entry name" value="MALTOSE_MALTODEXTRIN TRANSPORT SYSTEM PERMEASE PROTEIN MALF"/>
    <property type="match status" value="1"/>
</dbReference>
<dbReference type="eggNOG" id="COG1175">
    <property type="taxonomic scope" value="Bacteria"/>
</dbReference>
<keyword evidence="3 9" id="KW-0813">Transport</keyword>
<sequence>MTATLSAKSTRRTVPPEGARGVLLAVGILLVLLGGAALIGWLLSGLTASMFPKAPPYLILLYTLGALLLAMPLTARLFPWIISWFYLFPALVFLAAFTVLPIVLTVNYAFTNYSGQNSGNPDSAVRTDAALSPDRRQVTLAELPEGTDSLQSYLKCKSATCAGETLVLFDQDAATPVRARIASAQGRVVTLAAPVAATLEVASVTRLNRYDFVGLANFREIFAKASRALWPVFAWTVIFAFSTVILNAVAGLILGILLYNRRLKGRNIYRTLLFLPWAIPAVISVQMWAALLNQQFGIVNKTLGLLGFAAVPWLGDPLWAKISVLLVNLWLGFPYMMTATISALSTINDDLYEAASIDGAGRWQQIQHITLPLLRTAFTPILLSGFAFNFNNFTVIYLLTASSPGGSGGPPVEGHDSTAGATDILLSWGYNNAFGSAGGQNYALASAIALIIFFLTLAISLVNFRAAGVFEEARK</sequence>
<feature type="transmembrane region" description="Helical" evidence="9">
    <location>
        <begin position="271"/>
        <end position="292"/>
    </location>
</feature>
<evidence type="ECO:0000256" key="5">
    <source>
        <dbReference type="ARBA" id="ARBA00022597"/>
    </source>
</evidence>
<keyword evidence="4 10" id="KW-1003">Cell membrane</keyword>
<dbReference type="InterPro" id="IPR035906">
    <property type="entry name" value="MetI-like_sf"/>
</dbReference>
<protein>
    <recommendedName>
        <fullName evidence="10">Maltose/maltodextrin transport system permease protein</fullName>
    </recommendedName>
</protein>
<feature type="transmembrane region" description="Helical" evidence="9">
    <location>
        <begin position="55"/>
        <end position="73"/>
    </location>
</feature>
<feature type="transmembrane region" description="Helical" evidence="9">
    <location>
        <begin position="442"/>
        <end position="464"/>
    </location>
</feature>
<evidence type="ECO:0000259" key="11">
    <source>
        <dbReference type="PROSITE" id="PS50928"/>
    </source>
</evidence>
<dbReference type="SUPFAM" id="SSF161098">
    <property type="entry name" value="MetI-like"/>
    <property type="match status" value="1"/>
</dbReference>
<evidence type="ECO:0000256" key="8">
    <source>
        <dbReference type="ARBA" id="ARBA00023136"/>
    </source>
</evidence>
<comment type="caution">
    <text evidence="10">Lacks conserved residue(s) required for the propagation of feature annotation.</text>
</comment>
<organism evidence="12 13">
    <name type="scientific">Deinococcus phoenicis</name>
    <dbReference type="NCBI Taxonomy" id="1476583"/>
    <lineage>
        <taxon>Bacteria</taxon>
        <taxon>Thermotogati</taxon>
        <taxon>Deinococcota</taxon>
        <taxon>Deinococci</taxon>
        <taxon>Deinococcales</taxon>
        <taxon>Deinococcaceae</taxon>
        <taxon>Deinococcus</taxon>
    </lineage>
</organism>
<dbReference type="EMBL" id="JHAC01000039">
    <property type="protein sequence ID" value="EYB67430.1"/>
    <property type="molecule type" value="Genomic_DNA"/>
</dbReference>
<evidence type="ECO:0000313" key="13">
    <source>
        <dbReference type="Proteomes" id="UP000020492"/>
    </source>
</evidence>
<evidence type="ECO:0000256" key="1">
    <source>
        <dbReference type="ARBA" id="ARBA00004651"/>
    </source>
</evidence>
<keyword evidence="6 9" id="KW-0812">Transmembrane</keyword>
<dbReference type="PROSITE" id="PS50928">
    <property type="entry name" value="ABC_TM1"/>
    <property type="match status" value="1"/>
</dbReference>
<comment type="function">
    <text evidence="10">Part of the ABC transporter complex MalEFGK involved in maltose/maltodextrin import. Probably responsible for the translocation of the substrate across the membrane.</text>
</comment>
<comment type="similarity">
    <text evidence="2 10">Belongs to the binding-protein-dependent transport system permease family. MalFG subfamily.</text>
</comment>
<dbReference type="InterPro" id="IPR035277">
    <property type="entry name" value="MalF_N"/>
</dbReference>
<evidence type="ECO:0000256" key="9">
    <source>
        <dbReference type="RuleBase" id="RU363032"/>
    </source>
</evidence>
<keyword evidence="8 9" id="KW-0472">Membrane</keyword>
<gene>
    <name evidence="12" type="ORF">DEIPH_ctg041orf0030</name>
</gene>
<evidence type="ECO:0000313" key="12">
    <source>
        <dbReference type="EMBL" id="EYB67430.1"/>
    </source>
</evidence>
<dbReference type="CDD" id="cd06261">
    <property type="entry name" value="TM_PBP2"/>
    <property type="match status" value="1"/>
</dbReference>
<reference evidence="12 13" key="1">
    <citation type="submission" date="2014-03" db="EMBL/GenBank/DDBJ databases">
        <title>Draft genome sequence of Deinococcus phoenicis 1P10ME.</title>
        <authorList>
            <person name="Stepanov V.G."/>
            <person name="Vaishampayan P."/>
            <person name="Venkateswaran K."/>
            <person name="Fox G.E."/>
        </authorList>
    </citation>
    <scope>NUCLEOTIDE SEQUENCE [LARGE SCALE GENOMIC DNA]</scope>
    <source>
        <strain evidence="12 13">1P10ME</strain>
    </source>
</reference>
<keyword evidence="7 9" id="KW-1133">Transmembrane helix</keyword>
<dbReference type="InterPro" id="IPR000515">
    <property type="entry name" value="MetI-like"/>
</dbReference>
<evidence type="ECO:0000256" key="6">
    <source>
        <dbReference type="ARBA" id="ARBA00022692"/>
    </source>
</evidence>
<dbReference type="STRING" id="1476583.DEIPH_ctg041orf0030"/>
<keyword evidence="5 10" id="KW-0762">Sugar transport</keyword>
<evidence type="ECO:0000256" key="10">
    <source>
        <dbReference type="RuleBase" id="RU367050"/>
    </source>
</evidence>
<dbReference type="Proteomes" id="UP000020492">
    <property type="component" value="Unassembled WGS sequence"/>
</dbReference>
<dbReference type="Pfam" id="PF00528">
    <property type="entry name" value="BPD_transp_1"/>
    <property type="match status" value="1"/>
</dbReference>
<accession>A0A016QMQ5</accession>